<feature type="compositionally biased region" description="Polar residues" evidence="1">
    <location>
        <begin position="54"/>
        <end position="70"/>
    </location>
</feature>
<reference evidence="2" key="1">
    <citation type="submission" date="2021-01" db="EMBL/GenBank/DDBJ databases">
        <authorList>
            <consortium name="Genoscope - CEA"/>
            <person name="William W."/>
        </authorList>
    </citation>
    <scope>NUCLEOTIDE SEQUENCE</scope>
</reference>
<name>A0A8S1KN05_9CILI</name>
<dbReference type="Proteomes" id="UP000692954">
    <property type="component" value="Unassembled WGS sequence"/>
</dbReference>
<comment type="caution">
    <text evidence="2">The sequence shown here is derived from an EMBL/GenBank/DDBJ whole genome shotgun (WGS) entry which is preliminary data.</text>
</comment>
<evidence type="ECO:0000256" key="1">
    <source>
        <dbReference type="SAM" id="MobiDB-lite"/>
    </source>
</evidence>
<accession>A0A8S1KN05</accession>
<sequence>MNQSAPYSNSKIEFDEMMQQIENDSPLQTVYRKNSFAIKNLSLYETPEEDMEQTEYSAKSLSESQYNTQI</sequence>
<gene>
    <name evidence="2" type="ORF">PSON_ATCC_30995.1.T0100120</name>
</gene>
<organism evidence="2 3">
    <name type="scientific">Paramecium sonneborni</name>
    <dbReference type="NCBI Taxonomy" id="65129"/>
    <lineage>
        <taxon>Eukaryota</taxon>
        <taxon>Sar</taxon>
        <taxon>Alveolata</taxon>
        <taxon>Ciliophora</taxon>
        <taxon>Intramacronucleata</taxon>
        <taxon>Oligohymenophorea</taxon>
        <taxon>Peniculida</taxon>
        <taxon>Parameciidae</taxon>
        <taxon>Paramecium</taxon>
    </lineage>
</organism>
<evidence type="ECO:0000313" key="2">
    <source>
        <dbReference type="EMBL" id="CAD8056207.1"/>
    </source>
</evidence>
<evidence type="ECO:0000313" key="3">
    <source>
        <dbReference type="Proteomes" id="UP000692954"/>
    </source>
</evidence>
<dbReference type="EMBL" id="CAJJDN010000010">
    <property type="protein sequence ID" value="CAD8056207.1"/>
    <property type="molecule type" value="Genomic_DNA"/>
</dbReference>
<keyword evidence="3" id="KW-1185">Reference proteome</keyword>
<feature type="region of interest" description="Disordered" evidence="1">
    <location>
        <begin position="47"/>
        <end position="70"/>
    </location>
</feature>
<dbReference type="OrthoDB" id="291432at2759"/>
<dbReference type="AlphaFoldDB" id="A0A8S1KN05"/>
<proteinExistence type="predicted"/>
<protein>
    <submittedName>
        <fullName evidence="2">Uncharacterized protein</fullName>
    </submittedName>
</protein>